<dbReference type="EMBL" id="LN483142">
    <property type="protein sequence ID" value="CED83276.1"/>
    <property type="molecule type" value="Genomic_DNA"/>
</dbReference>
<proteinExistence type="predicted"/>
<reference evidence="1" key="1">
    <citation type="submission" date="2014-08" db="EMBL/GenBank/DDBJ databases">
        <authorList>
            <person name="Sharma Rahul"/>
            <person name="Thines Marco"/>
        </authorList>
    </citation>
    <scope>NUCLEOTIDE SEQUENCE</scope>
</reference>
<accession>A0A0F7SP89</accession>
<protein>
    <submittedName>
        <fullName evidence="1">Uncharacterized protein</fullName>
    </submittedName>
</protein>
<evidence type="ECO:0000313" key="1">
    <source>
        <dbReference type="EMBL" id="CED83276.1"/>
    </source>
</evidence>
<organism evidence="1">
    <name type="scientific">Phaffia rhodozyma</name>
    <name type="common">Yeast</name>
    <name type="synonym">Xanthophyllomyces dendrorhous</name>
    <dbReference type="NCBI Taxonomy" id="264483"/>
    <lineage>
        <taxon>Eukaryota</taxon>
        <taxon>Fungi</taxon>
        <taxon>Dikarya</taxon>
        <taxon>Basidiomycota</taxon>
        <taxon>Agaricomycotina</taxon>
        <taxon>Tremellomycetes</taxon>
        <taxon>Cystofilobasidiales</taxon>
        <taxon>Mrakiaceae</taxon>
        <taxon>Phaffia</taxon>
    </lineage>
</organism>
<name>A0A0F7SP89_PHARH</name>
<sequence>MEGRLHTLQRSTCSCHQRQPFSAMVTVDSSELQKKEELRASKTLGIPCEGRRVDGTLWSGNDKDYKPCPQETHELALSPERQNDTRYRTEDRHPLHLRIKKRVKTYINRTHRISPRECYFAESRDDTSRFNFEPLLLRRNPSRLTSFLVGLILVDSKGY</sequence>
<dbReference type="AlphaFoldDB" id="A0A0F7SP89"/>